<dbReference type="Proteomes" id="UP000663868">
    <property type="component" value="Unassembled WGS sequence"/>
</dbReference>
<proteinExistence type="predicted"/>
<sequence>METFRCESDHSYQSPDIHDDLSRQLKELLQQHPERLPTPVHVLNTATDTGSDQIEERFREAQKCHSGKRIILIPYLMDNDHWSGILLEMELDGTD</sequence>
<comment type="caution">
    <text evidence="1">The sequence shown here is derived from an EMBL/GenBank/DDBJ whole genome shotgun (WGS) entry which is preliminary data.</text>
</comment>
<gene>
    <name evidence="1" type="ORF">KXQ929_LOCUS41442</name>
</gene>
<name>A0A820CPG8_9BILA</name>
<reference evidence="1" key="1">
    <citation type="submission" date="2021-02" db="EMBL/GenBank/DDBJ databases">
        <authorList>
            <person name="Nowell W R."/>
        </authorList>
    </citation>
    <scope>NUCLEOTIDE SEQUENCE</scope>
</reference>
<accession>A0A820CPG8</accession>
<organism evidence="1 2">
    <name type="scientific">Adineta steineri</name>
    <dbReference type="NCBI Taxonomy" id="433720"/>
    <lineage>
        <taxon>Eukaryota</taxon>
        <taxon>Metazoa</taxon>
        <taxon>Spiralia</taxon>
        <taxon>Gnathifera</taxon>
        <taxon>Rotifera</taxon>
        <taxon>Eurotatoria</taxon>
        <taxon>Bdelloidea</taxon>
        <taxon>Adinetida</taxon>
        <taxon>Adinetidae</taxon>
        <taxon>Adineta</taxon>
    </lineage>
</organism>
<evidence type="ECO:0000313" key="2">
    <source>
        <dbReference type="Proteomes" id="UP000663868"/>
    </source>
</evidence>
<dbReference type="AlphaFoldDB" id="A0A820CPG8"/>
<dbReference type="EMBL" id="CAJOBB010009309">
    <property type="protein sequence ID" value="CAF4225556.1"/>
    <property type="molecule type" value="Genomic_DNA"/>
</dbReference>
<evidence type="ECO:0000313" key="1">
    <source>
        <dbReference type="EMBL" id="CAF4225556.1"/>
    </source>
</evidence>
<protein>
    <submittedName>
        <fullName evidence="1">Uncharacterized protein</fullName>
    </submittedName>
</protein>